<comment type="subcellular location">
    <subcellularLocation>
        <location evidence="1">Mitochondrion outer membrane</location>
        <topology evidence="1">Single-pass membrane protein</topology>
    </subcellularLocation>
</comment>
<keyword evidence="4" id="KW-0812">Transmembrane</keyword>
<keyword evidence="5 10" id="KW-1000">Mitochondrion outer membrane</keyword>
<sequence>MSKAYTFTAVAAAATALVGYAVYFDYNRRNSVEFRKKIKSKSVKLEKKKAEEKEEIKNEQLTLIREALKTLDDEQPPVDINGKENYFMEQVSIGEKKATEGSVVDAALCFYKALEVYPNPTDILGVYQKTVPQDVYEAIIMMIALRPPASISNVLGDQLKTVNTKPTENDLD</sequence>
<evidence type="ECO:0000256" key="8">
    <source>
        <dbReference type="ARBA" id="ARBA00023128"/>
    </source>
</evidence>
<dbReference type="Pfam" id="PF02064">
    <property type="entry name" value="MAS20"/>
    <property type="match status" value="1"/>
</dbReference>
<dbReference type="GO" id="GO:0030943">
    <property type="term" value="F:mitochondrion targeting sequence binding"/>
    <property type="evidence" value="ECO:0007669"/>
    <property type="project" value="TreeGrafter"/>
</dbReference>
<organism evidence="12 13">
    <name type="scientific">Cerrena zonata</name>
    <dbReference type="NCBI Taxonomy" id="2478898"/>
    <lineage>
        <taxon>Eukaryota</taxon>
        <taxon>Fungi</taxon>
        <taxon>Dikarya</taxon>
        <taxon>Basidiomycota</taxon>
        <taxon>Agaricomycotina</taxon>
        <taxon>Agaricomycetes</taxon>
        <taxon>Polyporales</taxon>
        <taxon>Cerrenaceae</taxon>
        <taxon>Cerrena</taxon>
    </lineage>
</organism>
<reference evidence="12 13" key="1">
    <citation type="submission" date="2022-09" db="EMBL/GenBank/DDBJ databases">
        <authorList>
            <person name="Palmer J.M."/>
        </authorList>
    </citation>
    <scope>NUCLEOTIDE SEQUENCE [LARGE SCALE GENOMIC DNA]</scope>
    <source>
        <strain evidence="12 13">DSM 7382</strain>
    </source>
</reference>
<evidence type="ECO:0000256" key="10">
    <source>
        <dbReference type="PIRNR" id="PIRNR037707"/>
    </source>
</evidence>
<dbReference type="GO" id="GO:0016031">
    <property type="term" value="P:tRNA import into mitochondrion"/>
    <property type="evidence" value="ECO:0007669"/>
    <property type="project" value="TreeGrafter"/>
</dbReference>
<dbReference type="PANTHER" id="PTHR12430:SF0">
    <property type="entry name" value="TRANSLOCASE OF OUTER MITOCHONDRIAL MEMBRANE 20"/>
    <property type="match status" value="1"/>
</dbReference>
<dbReference type="InterPro" id="IPR023392">
    <property type="entry name" value="Tom20_dom_sf"/>
</dbReference>
<evidence type="ECO:0000256" key="11">
    <source>
        <dbReference type="SAM" id="Coils"/>
    </source>
</evidence>
<evidence type="ECO:0000256" key="4">
    <source>
        <dbReference type="ARBA" id="ARBA00022692"/>
    </source>
</evidence>
<accession>A0AAW0FX59</accession>
<keyword evidence="13" id="KW-1185">Reference proteome</keyword>
<dbReference type="Gene3D" id="1.20.960.10">
    <property type="entry name" value="Mitochondrial outer membrane translocase complex, subunit Tom20 domain"/>
    <property type="match status" value="1"/>
</dbReference>
<dbReference type="GO" id="GO:0008320">
    <property type="term" value="F:protein transmembrane transporter activity"/>
    <property type="evidence" value="ECO:0007669"/>
    <property type="project" value="TreeGrafter"/>
</dbReference>
<evidence type="ECO:0000256" key="2">
    <source>
        <dbReference type="ARBA" id="ARBA00005792"/>
    </source>
</evidence>
<keyword evidence="8 10" id="KW-0496">Mitochondrion</keyword>
<evidence type="ECO:0000256" key="1">
    <source>
        <dbReference type="ARBA" id="ARBA00004572"/>
    </source>
</evidence>
<evidence type="ECO:0000256" key="9">
    <source>
        <dbReference type="ARBA" id="ARBA00023136"/>
    </source>
</evidence>
<evidence type="ECO:0000256" key="5">
    <source>
        <dbReference type="ARBA" id="ARBA00022787"/>
    </source>
</evidence>
<dbReference type="InterPro" id="IPR002056">
    <property type="entry name" value="MAS20"/>
</dbReference>
<dbReference type="SUPFAM" id="SSF47157">
    <property type="entry name" value="Mitochondrial import receptor subunit Tom20"/>
    <property type="match status" value="1"/>
</dbReference>
<evidence type="ECO:0000256" key="6">
    <source>
        <dbReference type="ARBA" id="ARBA00022927"/>
    </source>
</evidence>
<feature type="coiled-coil region" evidence="11">
    <location>
        <begin position="35"/>
        <end position="62"/>
    </location>
</feature>
<protein>
    <submittedName>
        <fullName evidence="12">Uncharacterized protein</fullName>
    </submittedName>
</protein>
<dbReference type="GO" id="GO:0006605">
    <property type="term" value="P:protein targeting"/>
    <property type="evidence" value="ECO:0007669"/>
    <property type="project" value="InterPro"/>
</dbReference>
<dbReference type="GO" id="GO:0006886">
    <property type="term" value="P:intracellular protein transport"/>
    <property type="evidence" value="ECO:0007669"/>
    <property type="project" value="InterPro"/>
</dbReference>
<evidence type="ECO:0000256" key="7">
    <source>
        <dbReference type="ARBA" id="ARBA00022989"/>
    </source>
</evidence>
<keyword evidence="7" id="KW-1133">Transmembrane helix</keyword>
<gene>
    <name evidence="12" type="ORF">QCA50_015682</name>
</gene>
<comment type="caution">
    <text evidence="12">The sequence shown here is derived from an EMBL/GenBank/DDBJ whole genome shotgun (WGS) entry which is preliminary data.</text>
</comment>
<evidence type="ECO:0000313" key="13">
    <source>
        <dbReference type="Proteomes" id="UP001385951"/>
    </source>
</evidence>
<dbReference type="PRINTS" id="PR00351">
    <property type="entry name" value="OM20RECEPTOR"/>
</dbReference>
<keyword evidence="11" id="KW-0175">Coiled coil</keyword>
<dbReference type="PIRSF" id="PIRSF037707">
    <property type="entry name" value="MAS20_rcpt"/>
    <property type="match status" value="1"/>
</dbReference>
<evidence type="ECO:0000313" key="12">
    <source>
        <dbReference type="EMBL" id="KAK7681295.1"/>
    </source>
</evidence>
<dbReference type="AlphaFoldDB" id="A0AAW0FX59"/>
<dbReference type="GO" id="GO:0030150">
    <property type="term" value="P:protein import into mitochondrial matrix"/>
    <property type="evidence" value="ECO:0007669"/>
    <property type="project" value="TreeGrafter"/>
</dbReference>
<keyword evidence="3" id="KW-0813">Transport</keyword>
<dbReference type="Proteomes" id="UP001385951">
    <property type="component" value="Unassembled WGS sequence"/>
</dbReference>
<dbReference type="GO" id="GO:0005742">
    <property type="term" value="C:mitochondrial outer membrane translocase complex"/>
    <property type="evidence" value="ECO:0007669"/>
    <property type="project" value="UniProtKB-UniRule"/>
</dbReference>
<keyword evidence="9 10" id="KW-0472">Membrane</keyword>
<keyword evidence="6" id="KW-0653">Protein transport</keyword>
<evidence type="ECO:0000256" key="3">
    <source>
        <dbReference type="ARBA" id="ARBA00022448"/>
    </source>
</evidence>
<name>A0AAW0FX59_9APHY</name>
<dbReference type="PANTHER" id="PTHR12430">
    <property type="entry name" value="MITOCHONDRIAL IMPORT RECEPTOR SUBUNIT TOM20"/>
    <property type="match status" value="1"/>
</dbReference>
<dbReference type="EMBL" id="JASBNA010000042">
    <property type="protein sequence ID" value="KAK7681295.1"/>
    <property type="molecule type" value="Genomic_DNA"/>
</dbReference>
<proteinExistence type="inferred from homology"/>
<comment type="similarity">
    <text evidence="2 10">Belongs to the Tom20 family.</text>
</comment>